<accession>A0A5B7D5L1</accession>
<evidence type="ECO:0000313" key="2">
    <source>
        <dbReference type="Proteomes" id="UP000324222"/>
    </source>
</evidence>
<dbReference type="Proteomes" id="UP000324222">
    <property type="component" value="Unassembled WGS sequence"/>
</dbReference>
<keyword evidence="2" id="KW-1185">Reference proteome</keyword>
<reference evidence="1 2" key="1">
    <citation type="submission" date="2019-05" db="EMBL/GenBank/DDBJ databases">
        <title>Another draft genome of Portunus trituberculatus and its Hox gene families provides insights of decapod evolution.</title>
        <authorList>
            <person name="Jeong J.-H."/>
            <person name="Song I."/>
            <person name="Kim S."/>
            <person name="Choi T."/>
            <person name="Kim D."/>
            <person name="Ryu S."/>
            <person name="Kim W."/>
        </authorList>
    </citation>
    <scope>NUCLEOTIDE SEQUENCE [LARGE SCALE GENOMIC DNA]</scope>
    <source>
        <tissue evidence="1">Muscle</tissue>
    </source>
</reference>
<protein>
    <submittedName>
        <fullName evidence="1">Uncharacterized protein</fullName>
    </submittedName>
</protein>
<comment type="caution">
    <text evidence="1">The sequence shown here is derived from an EMBL/GenBank/DDBJ whole genome shotgun (WGS) entry which is preliminary data.</text>
</comment>
<sequence length="65" mass="7505">MHHEFATERGPLTLFVVFVCSKKVIEEGLRVPMCRDVSCMGVAPCWPGRVWAVRRHRVTLLRVKL</sequence>
<dbReference type="AlphaFoldDB" id="A0A5B7D5L1"/>
<evidence type="ECO:0000313" key="1">
    <source>
        <dbReference type="EMBL" id="MPC15943.1"/>
    </source>
</evidence>
<name>A0A5B7D5L1_PORTR</name>
<dbReference type="EMBL" id="VSRR010000465">
    <property type="protein sequence ID" value="MPC15943.1"/>
    <property type="molecule type" value="Genomic_DNA"/>
</dbReference>
<organism evidence="1 2">
    <name type="scientific">Portunus trituberculatus</name>
    <name type="common">Swimming crab</name>
    <name type="synonym">Neptunus trituberculatus</name>
    <dbReference type="NCBI Taxonomy" id="210409"/>
    <lineage>
        <taxon>Eukaryota</taxon>
        <taxon>Metazoa</taxon>
        <taxon>Ecdysozoa</taxon>
        <taxon>Arthropoda</taxon>
        <taxon>Crustacea</taxon>
        <taxon>Multicrustacea</taxon>
        <taxon>Malacostraca</taxon>
        <taxon>Eumalacostraca</taxon>
        <taxon>Eucarida</taxon>
        <taxon>Decapoda</taxon>
        <taxon>Pleocyemata</taxon>
        <taxon>Brachyura</taxon>
        <taxon>Eubrachyura</taxon>
        <taxon>Portunoidea</taxon>
        <taxon>Portunidae</taxon>
        <taxon>Portuninae</taxon>
        <taxon>Portunus</taxon>
    </lineage>
</organism>
<proteinExistence type="predicted"/>
<gene>
    <name evidence="1" type="ORF">E2C01_008747</name>
</gene>